<dbReference type="GO" id="GO:0006048">
    <property type="term" value="P:UDP-N-acetylglucosamine biosynthetic process"/>
    <property type="evidence" value="ECO:0007669"/>
    <property type="project" value="UniProtKB-UniPathway"/>
</dbReference>
<dbReference type="PANTHER" id="PTHR10937">
    <property type="entry name" value="GLUCOSAMINE--FRUCTOSE-6-PHOSPHATE AMINOTRANSFERASE, ISOMERIZING"/>
    <property type="match status" value="1"/>
</dbReference>
<evidence type="ECO:0000313" key="10">
    <source>
        <dbReference type="Ensembl" id="ENSECAP00000007723.3"/>
    </source>
</evidence>
<dbReference type="GO" id="GO:0006487">
    <property type="term" value="P:protein N-linked glycosylation"/>
    <property type="evidence" value="ECO:0000318"/>
    <property type="project" value="GO_Central"/>
</dbReference>
<dbReference type="HOGENOM" id="CLU_012520_5_2_1"/>
<feature type="domain" description="Glutamine amidotransferase type-2" evidence="8">
    <location>
        <begin position="2"/>
        <end position="288"/>
    </location>
</feature>
<dbReference type="GO" id="GO:0006047">
    <property type="term" value="P:UDP-N-acetylglucosamine metabolic process"/>
    <property type="evidence" value="ECO:0000318"/>
    <property type="project" value="GO_Central"/>
</dbReference>
<protein>
    <recommendedName>
        <fullName evidence="3">glutamine--fructose-6-phosphate transaminase (isomerizing)</fullName>
        <ecNumber evidence="3">2.6.1.16</ecNumber>
    </recommendedName>
</protein>
<feature type="domain" description="SIS" evidence="9">
    <location>
        <begin position="603"/>
        <end position="744"/>
    </location>
</feature>
<evidence type="ECO:0000259" key="9">
    <source>
        <dbReference type="PROSITE" id="PS51464"/>
    </source>
</evidence>
<dbReference type="Bgee" id="ENSECAG00000009303">
    <property type="expression patterns" value="Expressed in synovial membrane of synovial joint and 18 other cell types or tissues"/>
</dbReference>
<keyword evidence="5" id="KW-0808">Transferase</keyword>
<dbReference type="VGNC" id="VGNC:18316">
    <property type="gene designation" value="GFPT2"/>
</dbReference>
<dbReference type="InterPro" id="IPR035490">
    <property type="entry name" value="GlmS/FrlB_SIS"/>
</dbReference>
<dbReference type="GO" id="GO:1990830">
    <property type="term" value="P:cellular response to leukemia inhibitory factor"/>
    <property type="evidence" value="ECO:0007669"/>
    <property type="project" value="Ensembl"/>
</dbReference>
<dbReference type="FunFam" id="3.40.50.10490:FF:000126">
    <property type="entry name" value="Glutamine--fructose-6-phosphate aminotransferase [isomerizing] 1"/>
    <property type="match status" value="1"/>
</dbReference>
<dbReference type="InterPro" id="IPR046348">
    <property type="entry name" value="SIS_dom_sf"/>
</dbReference>
<dbReference type="FunFam" id="3.40.50.10490:FF:000001">
    <property type="entry name" value="Glutamine--fructose-6-phosphate aminotransferase [isomerizing]"/>
    <property type="match status" value="1"/>
</dbReference>
<dbReference type="Pfam" id="PF01380">
    <property type="entry name" value="SIS"/>
    <property type="match status" value="2"/>
</dbReference>
<dbReference type="EC" id="2.6.1.16" evidence="3"/>
<comment type="catalytic activity">
    <reaction evidence="1">
        <text>D-fructose 6-phosphate + L-glutamine = D-glucosamine 6-phosphate + L-glutamate</text>
        <dbReference type="Rhea" id="RHEA:13237"/>
        <dbReference type="ChEBI" id="CHEBI:29985"/>
        <dbReference type="ChEBI" id="CHEBI:58359"/>
        <dbReference type="ChEBI" id="CHEBI:58725"/>
        <dbReference type="ChEBI" id="CHEBI:61527"/>
        <dbReference type="EC" id="2.6.1.16"/>
    </reaction>
</comment>
<reference evidence="10" key="3">
    <citation type="submission" date="2025-09" db="UniProtKB">
        <authorList>
            <consortium name="Ensembl"/>
        </authorList>
    </citation>
    <scope>IDENTIFICATION</scope>
    <source>
        <strain evidence="10">Thoroughbred</strain>
    </source>
</reference>
<evidence type="ECO:0000256" key="6">
    <source>
        <dbReference type="ARBA" id="ARBA00022737"/>
    </source>
</evidence>
<dbReference type="InterPro" id="IPR017932">
    <property type="entry name" value="GATase_2_dom"/>
</dbReference>
<dbReference type="InterPro" id="IPR029055">
    <property type="entry name" value="Ntn_hydrolases_N"/>
</dbReference>
<name>F6Z640_HORSE</name>
<comment type="pathway">
    <text evidence="2">Nucleotide-sugar biosynthesis; UDP-N-acetyl-alpha-D-glucosamine biosynthesis; alpha-D-glucosamine 6-phosphate from D-fructose 6-phosphate: step 1/1.</text>
</comment>
<evidence type="ECO:0000259" key="8">
    <source>
        <dbReference type="PROSITE" id="PS51278"/>
    </source>
</evidence>
<proteinExistence type="predicted"/>
<keyword evidence="4" id="KW-0597">Phosphoprotein</keyword>
<dbReference type="InterPro" id="IPR001347">
    <property type="entry name" value="SIS_dom"/>
</dbReference>
<dbReference type="GO" id="GO:0006002">
    <property type="term" value="P:fructose 6-phosphate metabolic process"/>
    <property type="evidence" value="ECO:0000318"/>
    <property type="project" value="GO_Central"/>
</dbReference>
<evidence type="ECO:0000313" key="12">
    <source>
        <dbReference type="VGNC" id="VGNC:18316"/>
    </source>
</evidence>
<dbReference type="SUPFAM" id="SSF56235">
    <property type="entry name" value="N-terminal nucleophile aminohydrolases (Ntn hydrolases)"/>
    <property type="match status" value="1"/>
</dbReference>
<dbReference type="GeneTree" id="ENSGT00940000156413"/>
<evidence type="ECO:0000256" key="7">
    <source>
        <dbReference type="ARBA" id="ARBA00022962"/>
    </source>
</evidence>
<evidence type="ECO:0000313" key="11">
    <source>
        <dbReference type="Proteomes" id="UP000002281"/>
    </source>
</evidence>
<dbReference type="PANTHER" id="PTHR10937:SF10">
    <property type="entry name" value="GLUTAMINE--FRUCTOSE-6-PHOSPHATE AMINOTRANSFERASE [ISOMERIZING] 2"/>
    <property type="match status" value="1"/>
</dbReference>
<evidence type="ECO:0000256" key="5">
    <source>
        <dbReference type="ARBA" id="ARBA00022679"/>
    </source>
</evidence>
<dbReference type="SUPFAM" id="SSF53697">
    <property type="entry name" value="SIS domain"/>
    <property type="match status" value="2"/>
</dbReference>
<dbReference type="Proteomes" id="UP000002281">
    <property type="component" value="Chromosome 14"/>
</dbReference>
<keyword evidence="7" id="KW-0315">Glutamine amidotransferase</keyword>
<gene>
    <name evidence="10 12" type="primary">GFPT2</name>
</gene>
<reference evidence="10" key="2">
    <citation type="submission" date="2025-08" db="UniProtKB">
        <authorList>
            <consortium name="Ensembl"/>
        </authorList>
    </citation>
    <scope>IDENTIFICATION</scope>
    <source>
        <strain evidence="10">Thoroughbred</strain>
    </source>
</reference>
<dbReference type="PROSITE" id="PS51278">
    <property type="entry name" value="GATASE_TYPE_2"/>
    <property type="match status" value="1"/>
</dbReference>
<evidence type="ECO:0000256" key="4">
    <source>
        <dbReference type="ARBA" id="ARBA00022553"/>
    </source>
</evidence>
<evidence type="ECO:0000256" key="2">
    <source>
        <dbReference type="ARBA" id="ARBA00004775"/>
    </source>
</evidence>
<dbReference type="PROSITE" id="PS51464">
    <property type="entry name" value="SIS"/>
    <property type="match status" value="2"/>
</dbReference>
<dbReference type="AlphaFoldDB" id="F6Z640"/>
<dbReference type="CDD" id="cd00714">
    <property type="entry name" value="GFAT"/>
    <property type="match status" value="1"/>
</dbReference>
<dbReference type="InterPro" id="IPR047084">
    <property type="entry name" value="GFAT_N"/>
</dbReference>
<keyword evidence="6" id="KW-0677">Repeat</keyword>
<dbReference type="Gene3D" id="3.40.50.10490">
    <property type="entry name" value="Glucose-6-phosphate isomerase like protein, domain 1"/>
    <property type="match status" value="3"/>
</dbReference>
<dbReference type="CDD" id="cd05009">
    <property type="entry name" value="SIS_GlmS_GlmD_2"/>
    <property type="match status" value="1"/>
</dbReference>
<keyword evidence="11" id="KW-1185">Reference proteome</keyword>
<dbReference type="CDD" id="cd05008">
    <property type="entry name" value="SIS_GlmS_GlmD_1"/>
    <property type="match status" value="1"/>
</dbReference>
<dbReference type="InterPro" id="IPR035466">
    <property type="entry name" value="GlmS/AgaS_SIS"/>
</dbReference>
<feature type="domain" description="SIS" evidence="9">
    <location>
        <begin position="360"/>
        <end position="571"/>
    </location>
</feature>
<accession>F6Z640</accession>
<dbReference type="Gene3D" id="3.60.20.10">
    <property type="entry name" value="Glutamine Phosphoribosylpyrophosphate, subunit 1, domain 1"/>
    <property type="match status" value="1"/>
</dbReference>
<dbReference type="Ensembl" id="ENSECAT00000010051.3">
    <property type="protein sequence ID" value="ENSECAP00000007723.3"/>
    <property type="gene ID" value="ENSECAG00000009303.3"/>
</dbReference>
<dbReference type="GO" id="GO:0004360">
    <property type="term" value="F:glutamine-fructose-6-phosphate transaminase (isomerizing) activity"/>
    <property type="evidence" value="ECO:0000318"/>
    <property type="project" value="GO_Central"/>
</dbReference>
<evidence type="ECO:0000256" key="1">
    <source>
        <dbReference type="ARBA" id="ARBA00001031"/>
    </source>
</evidence>
<sequence length="754" mass="84835">MCGIFAYMNYRVPRTRKEIFETLIRGLQRLEYRGYDSAGVAIDGNNNEVKERHIQLVKKRGNVKALDEELYKQDSMDLKVEFETHFGIAHTRWATHGVPNAVNSHPQRSDKGNEFVVIHNGIITNYKDLRKFLESKGYEFESETDTETIAKLIKYVFDNRETEDITFSTLVERVIQQLEGAFALVFKSIHYPGEAVATRRGSPLLIGVRSKYKLSTEQIPVLYRTRNIENVKNICKTRMKRLDSSACLHAVGDKAVEFFFASDASAIIEHTNRVIFLEDDDIAAVADGKLSIHRVKRSASDDPSRAIQTLQMELQQIMKGNFSAFMQKEIFEQPESVFNTMRGRVNFETNTVLLGGLKDHLKEIRRCRRLIVIGCGTSYHAAVAMVPGIGPCEFGALEQPENRRGALSPAAWPVSSCSSLNTWTWSRHLTDCPQKPSCSWPVVSVTDFSPRSCWLQTRQVLEELTELPVMVELASDFLDRNTPVFRDDVCFFISQSGETADTLLALRYCKDRRALTVGVTNTVGSSISRETDCGVHINAGPEIGVASTKAYTSQFISLVMFGLMMSEDRISLQDRRREIIRGLRSLPGLIKEVLSLDEKIHDLALELYTQRSLLVMGRGYNYATCLEGALKIKEITYMHSEGILAGELKHGPLALIDKQMPVIMVIMKDPCFAKCQNALQQVTARQGRPIILCSKDDTESSKFAYKAIALPTTVDCLQGVLSVIPLQLLSFHLAVLRGYDVDFPRNLAKSVTVE</sequence>
<evidence type="ECO:0000256" key="3">
    <source>
        <dbReference type="ARBA" id="ARBA00012916"/>
    </source>
</evidence>
<dbReference type="UniPathway" id="UPA00113">
    <property type="reaction ID" value="UER00528"/>
</dbReference>
<organism evidence="10 11">
    <name type="scientific">Equus caballus</name>
    <name type="common">Horse</name>
    <dbReference type="NCBI Taxonomy" id="9796"/>
    <lineage>
        <taxon>Eukaryota</taxon>
        <taxon>Metazoa</taxon>
        <taxon>Chordata</taxon>
        <taxon>Craniata</taxon>
        <taxon>Vertebrata</taxon>
        <taxon>Euteleostomi</taxon>
        <taxon>Mammalia</taxon>
        <taxon>Eutheria</taxon>
        <taxon>Laurasiatheria</taxon>
        <taxon>Perissodactyla</taxon>
        <taxon>Equidae</taxon>
        <taxon>Equus</taxon>
    </lineage>
</organism>
<dbReference type="GO" id="GO:0097367">
    <property type="term" value="F:carbohydrate derivative binding"/>
    <property type="evidence" value="ECO:0007669"/>
    <property type="project" value="InterPro"/>
</dbReference>
<reference evidence="10 11" key="1">
    <citation type="journal article" date="2009" name="Science">
        <title>Genome sequence, comparative analysis, and population genetics of the domestic horse.</title>
        <authorList>
            <consortium name="Broad Institute Genome Sequencing Platform"/>
            <consortium name="Broad Institute Whole Genome Assembly Team"/>
            <person name="Wade C.M."/>
            <person name="Giulotto E."/>
            <person name="Sigurdsson S."/>
            <person name="Zoli M."/>
            <person name="Gnerre S."/>
            <person name="Imsland F."/>
            <person name="Lear T.L."/>
            <person name="Adelson D.L."/>
            <person name="Bailey E."/>
            <person name="Bellone R.R."/>
            <person name="Bloecker H."/>
            <person name="Distl O."/>
            <person name="Edgar R.C."/>
            <person name="Garber M."/>
            <person name="Leeb T."/>
            <person name="Mauceli E."/>
            <person name="MacLeod J.N."/>
            <person name="Penedo M.C.T."/>
            <person name="Raison J.M."/>
            <person name="Sharpe T."/>
            <person name="Vogel J."/>
            <person name="Andersson L."/>
            <person name="Antczak D.F."/>
            <person name="Biagi T."/>
            <person name="Binns M.M."/>
            <person name="Chowdhary B.P."/>
            <person name="Coleman S.J."/>
            <person name="Della Valle G."/>
            <person name="Fryc S."/>
            <person name="Guerin G."/>
            <person name="Hasegawa T."/>
            <person name="Hill E.W."/>
            <person name="Jurka J."/>
            <person name="Kiialainen A."/>
            <person name="Lindgren G."/>
            <person name="Liu J."/>
            <person name="Magnani E."/>
            <person name="Mickelson J.R."/>
            <person name="Murray J."/>
            <person name="Nergadze S.G."/>
            <person name="Onofrio R."/>
            <person name="Pedroni S."/>
            <person name="Piras M.F."/>
            <person name="Raudsepp T."/>
            <person name="Rocchi M."/>
            <person name="Roeed K.H."/>
            <person name="Ryder O.A."/>
            <person name="Searle S."/>
            <person name="Skow L."/>
            <person name="Swinburne J.E."/>
            <person name="Syvaenen A.C."/>
            <person name="Tozaki T."/>
            <person name="Valberg S.J."/>
            <person name="Vaudin M."/>
            <person name="White J.R."/>
            <person name="Zody M.C."/>
            <person name="Lander E.S."/>
            <person name="Lindblad-Toh K."/>
        </authorList>
    </citation>
    <scope>NUCLEOTIDE SEQUENCE [LARGE SCALE GENOMIC DNA]</scope>
    <source>
        <strain evidence="10 11">Thoroughbred</strain>
    </source>
</reference>
<dbReference type="Pfam" id="PF13522">
    <property type="entry name" value="GATase_6"/>
    <property type="match status" value="1"/>
</dbReference>
<dbReference type="FunFam" id="3.40.50.10490:FF:000094">
    <property type="match status" value="1"/>
</dbReference>